<evidence type="ECO:0000313" key="2">
    <source>
        <dbReference type="EMBL" id="RPA77002.1"/>
    </source>
</evidence>
<dbReference type="EMBL" id="ML119733">
    <property type="protein sequence ID" value="RPA77002.1"/>
    <property type="molecule type" value="Genomic_DNA"/>
</dbReference>
<dbReference type="Proteomes" id="UP000275078">
    <property type="component" value="Unassembled WGS sequence"/>
</dbReference>
<evidence type="ECO:0008006" key="4">
    <source>
        <dbReference type="Google" id="ProtNLM"/>
    </source>
</evidence>
<organism evidence="2 3">
    <name type="scientific">Ascobolus immersus RN42</name>
    <dbReference type="NCBI Taxonomy" id="1160509"/>
    <lineage>
        <taxon>Eukaryota</taxon>
        <taxon>Fungi</taxon>
        <taxon>Dikarya</taxon>
        <taxon>Ascomycota</taxon>
        <taxon>Pezizomycotina</taxon>
        <taxon>Pezizomycetes</taxon>
        <taxon>Pezizales</taxon>
        <taxon>Ascobolaceae</taxon>
        <taxon>Ascobolus</taxon>
    </lineage>
</organism>
<dbReference type="AlphaFoldDB" id="A0A3N4HT54"/>
<name>A0A3N4HT54_ASCIM</name>
<proteinExistence type="predicted"/>
<protein>
    <recommendedName>
        <fullName evidence="4">F-box domain-containing protein</fullName>
    </recommendedName>
</protein>
<evidence type="ECO:0000256" key="1">
    <source>
        <dbReference type="SAM" id="MobiDB-lite"/>
    </source>
</evidence>
<reference evidence="2 3" key="1">
    <citation type="journal article" date="2018" name="Nat. Ecol. Evol.">
        <title>Pezizomycetes genomes reveal the molecular basis of ectomycorrhizal truffle lifestyle.</title>
        <authorList>
            <person name="Murat C."/>
            <person name="Payen T."/>
            <person name="Noel B."/>
            <person name="Kuo A."/>
            <person name="Morin E."/>
            <person name="Chen J."/>
            <person name="Kohler A."/>
            <person name="Krizsan K."/>
            <person name="Balestrini R."/>
            <person name="Da Silva C."/>
            <person name="Montanini B."/>
            <person name="Hainaut M."/>
            <person name="Levati E."/>
            <person name="Barry K.W."/>
            <person name="Belfiori B."/>
            <person name="Cichocki N."/>
            <person name="Clum A."/>
            <person name="Dockter R.B."/>
            <person name="Fauchery L."/>
            <person name="Guy J."/>
            <person name="Iotti M."/>
            <person name="Le Tacon F."/>
            <person name="Lindquist E.A."/>
            <person name="Lipzen A."/>
            <person name="Malagnac F."/>
            <person name="Mello A."/>
            <person name="Molinier V."/>
            <person name="Miyauchi S."/>
            <person name="Poulain J."/>
            <person name="Riccioni C."/>
            <person name="Rubini A."/>
            <person name="Sitrit Y."/>
            <person name="Splivallo R."/>
            <person name="Traeger S."/>
            <person name="Wang M."/>
            <person name="Zifcakova L."/>
            <person name="Wipf D."/>
            <person name="Zambonelli A."/>
            <person name="Paolocci F."/>
            <person name="Nowrousian M."/>
            <person name="Ottonello S."/>
            <person name="Baldrian P."/>
            <person name="Spatafora J.W."/>
            <person name="Henrissat B."/>
            <person name="Nagy L.G."/>
            <person name="Aury J.M."/>
            <person name="Wincker P."/>
            <person name="Grigoriev I.V."/>
            <person name="Bonfante P."/>
            <person name="Martin F.M."/>
        </authorList>
    </citation>
    <scope>NUCLEOTIDE SEQUENCE [LARGE SCALE GENOMIC DNA]</scope>
    <source>
        <strain evidence="2 3">RN42</strain>
    </source>
</reference>
<feature type="region of interest" description="Disordered" evidence="1">
    <location>
        <begin position="1"/>
        <end position="47"/>
    </location>
</feature>
<accession>A0A3N4HT54</accession>
<evidence type="ECO:0000313" key="3">
    <source>
        <dbReference type="Proteomes" id="UP000275078"/>
    </source>
</evidence>
<dbReference type="InterPro" id="IPR036047">
    <property type="entry name" value="F-box-like_dom_sf"/>
</dbReference>
<feature type="compositionally biased region" description="Basic and acidic residues" evidence="1">
    <location>
        <begin position="20"/>
        <end position="29"/>
    </location>
</feature>
<sequence>MSNQAKQQKRKKSKTGLESSGDKGIRPTDLEGAIVMDQQTTKGSEKANKRIDPMTVLPLEVFSLVLQNFSSMRSIVALSGVSKLWGQSLGRICRPGWIRTNWGMDIDWWRSMDRTRKASETNDWDKFKQEVRSCYNLNKGFPISGLVVDDAHRTGPTILCDEFSAAITESGRAFVQQVLIIHKRKSGMDGLPQEEQFGPANLVPRDDILAACDEHSVPLYDWKMRFWATGRTQILLYLEQNLTSRVDPKEKRAVLLVCVCAKTGRIVWSRSRTRIRRYKHTENELQEEQSINHSMEIPLYYWQIESVSHGLARTSTALFTYLIRPIQDDEDGIHPRQIVPRFGRVVDDQKFFYPPYTIHIRTLDLKTGMTIDPLSWDLENAGYGRSTDTAFISDFPTTVGMNGALRLLALYDLVAKQWELRILDLTRKVILARCKPYCSLPEELGARLQHDTDWMARAGSRGLVSVAGLQSLKLSTYDDKTVAMGPCTVVSKTVYMIATQTLSIYSSMTPAERASSRLGLDVVRAISVDVEIANDGEVIRARASPKETSVYERYRNDQLNPRARLAVGYRHRKSLISPVQTMSSYHRPGVRVCRRGWTKMIAPRIPFTVEMLPYKETEQDKRVLEDGSIVSFWTWREGQTGQIACNTLMLLAPEPSGNETIDRSWQAYYKERDMSYEEVERHRRQPLVRKVREDWMGQPSATDLLTVQEVGDDYIVLRGAVFWF</sequence>
<keyword evidence="3" id="KW-1185">Reference proteome</keyword>
<dbReference type="SUPFAM" id="SSF81383">
    <property type="entry name" value="F-box domain"/>
    <property type="match status" value="1"/>
</dbReference>
<gene>
    <name evidence="2" type="ORF">BJ508DRAFT_417325</name>
</gene>